<comment type="caution">
    <text evidence="1">The sequence shown here is derived from an EMBL/GenBank/DDBJ whole genome shotgun (WGS) entry which is preliminary data.</text>
</comment>
<evidence type="ECO:0000313" key="1">
    <source>
        <dbReference type="EMBL" id="KAI0063144.1"/>
    </source>
</evidence>
<organism evidence="1 2">
    <name type="scientific">Artomyces pyxidatus</name>
    <dbReference type="NCBI Taxonomy" id="48021"/>
    <lineage>
        <taxon>Eukaryota</taxon>
        <taxon>Fungi</taxon>
        <taxon>Dikarya</taxon>
        <taxon>Basidiomycota</taxon>
        <taxon>Agaricomycotina</taxon>
        <taxon>Agaricomycetes</taxon>
        <taxon>Russulales</taxon>
        <taxon>Auriscalpiaceae</taxon>
        <taxon>Artomyces</taxon>
    </lineage>
</organism>
<evidence type="ECO:0000313" key="2">
    <source>
        <dbReference type="Proteomes" id="UP000814140"/>
    </source>
</evidence>
<dbReference type="Proteomes" id="UP000814140">
    <property type="component" value="Unassembled WGS sequence"/>
</dbReference>
<gene>
    <name evidence="1" type="ORF">BV25DRAFT_451171</name>
</gene>
<reference evidence="1" key="2">
    <citation type="journal article" date="2022" name="New Phytol.">
        <title>Evolutionary transition to the ectomycorrhizal habit in the genomes of a hyperdiverse lineage of mushroom-forming fungi.</title>
        <authorList>
            <person name="Looney B."/>
            <person name="Miyauchi S."/>
            <person name="Morin E."/>
            <person name="Drula E."/>
            <person name="Courty P.E."/>
            <person name="Kohler A."/>
            <person name="Kuo A."/>
            <person name="LaButti K."/>
            <person name="Pangilinan J."/>
            <person name="Lipzen A."/>
            <person name="Riley R."/>
            <person name="Andreopoulos W."/>
            <person name="He G."/>
            <person name="Johnson J."/>
            <person name="Nolan M."/>
            <person name="Tritt A."/>
            <person name="Barry K.W."/>
            <person name="Grigoriev I.V."/>
            <person name="Nagy L.G."/>
            <person name="Hibbett D."/>
            <person name="Henrissat B."/>
            <person name="Matheny P.B."/>
            <person name="Labbe J."/>
            <person name="Martin F.M."/>
        </authorList>
    </citation>
    <scope>NUCLEOTIDE SEQUENCE</scope>
    <source>
        <strain evidence="1">HHB10654</strain>
    </source>
</reference>
<protein>
    <submittedName>
        <fullName evidence="1">Uncharacterized protein</fullName>
    </submittedName>
</protein>
<keyword evidence="2" id="KW-1185">Reference proteome</keyword>
<proteinExistence type="predicted"/>
<accession>A0ACB8T2S6</accession>
<dbReference type="EMBL" id="MU277204">
    <property type="protein sequence ID" value="KAI0063144.1"/>
    <property type="molecule type" value="Genomic_DNA"/>
</dbReference>
<reference evidence="1" key="1">
    <citation type="submission" date="2021-03" db="EMBL/GenBank/DDBJ databases">
        <authorList>
            <consortium name="DOE Joint Genome Institute"/>
            <person name="Ahrendt S."/>
            <person name="Looney B.P."/>
            <person name="Miyauchi S."/>
            <person name="Morin E."/>
            <person name="Drula E."/>
            <person name="Courty P.E."/>
            <person name="Chicoki N."/>
            <person name="Fauchery L."/>
            <person name="Kohler A."/>
            <person name="Kuo A."/>
            <person name="Labutti K."/>
            <person name="Pangilinan J."/>
            <person name="Lipzen A."/>
            <person name="Riley R."/>
            <person name="Andreopoulos W."/>
            <person name="He G."/>
            <person name="Johnson J."/>
            <person name="Barry K.W."/>
            <person name="Grigoriev I.V."/>
            <person name="Nagy L."/>
            <person name="Hibbett D."/>
            <person name="Henrissat B."/>
            <person name="Matheny P.B."/>
            <person name="Labbe J."/>
            <person name="Martin F."/>
        </authorList>
    </citation>
    <scope>NUCLEOTIDE SEQUENCE</scope>
    <source>
        <strain evidence="1">HHB10654</strain>
    </source>
</reference>
<name>A0ACB8T2S6_9AGAM</name>
<sequence length="313" mass="34432">MTLTLNHMEDAAAPSSPASTRRSPSQSPPMATIDIAPTPHGAPPSPGHPETSRDGGAGEEQDTHTSALAMQQRGADAQPAVRILGVNYDPQAGDGEGGVDRGADSPRSPQRTDLHPLRLDIQPPSPLPWEAMEPPSTHGHGHATSDWHSSQPDSFHKKSAPRRTIPVSSYYFGPPPADSAYGTAPMGQIGVHHPREIVRVERDYTGGEVVQFAPTYPLEFEGRITPTQFLESINAMNEILISAHSLRRSFFDNCLDILTLRIYKLVLSSHYEREMRRLQRLLDELNGGLYNPVGLHILWPGKVGFLFLEIEYY</sequence>